<keyword evidence="4" id="KW-0804">Transcription</keyword>
<organism evidence="6 7">
    <name type="scientific">Pandoraea commovens</name>
    <dbReference type="NCBI Taxonomy" id="2508289"/>
    <lineage>
        <taxon>Bacteria</taxon>
        <taxon>Pseudomonadati</taxon>
        <taxon>Pseudomonadota</taxon>
        <taxon>Betaproteobacteria</taxon>
        <taxon>Burkholderiales</taxon>
        <taxon>Burkholderiaceae</taxon>
        <taxon>Pandoraea</taxon>
    </lineage>
</organism>
<dbReference type="Pfam" id="PF00126">
    <property type="entry name" value="HTH_1"/>
    <property type="match status" value="1"/>
</dbReference>
<dbReference type="PRINTS" id="PR00039">
    <property type="entry name" value="HTHLYSR"/>
</dbReference>
<dbReference type="InterPro" id="IPR036390">
    <property type="entry name" value="WH_DNA-bd_sf"/>
</dbReference>
<sequence length="335" mass="36869">MGFANENEVRGNISGTRFPITDISSRNTRPYRPNMTNKLDGVAVFVQVIEAGSFTLAAERMHLTRSAIGKVISRLEARLGVRLLHRTTRSHTLTEAGRVYYERCVRALAELDAGAAEVESGLNEPRGRLRVSVPIAFGHQCVAPVLFGLARQYPKLQIDISFSDRSVDLIEENIDLAVRIGELRDNATLDARRIGTQYMSIGASPAYLAEHGMPVEPDDFAAHTGISYSRSGSMARWHMLDDDGIEHALQITRQLSLDDVQAIADAGIAGLGLVYLPCWFLEKHASAGRLVVVRSRCGVRPQAIHVVWPKSPYLPSKTRCAIDALSTEIPMLRIG</sequence>
<dbReference type="SUPFAM" id="SSF53850">
    <property type="entry name" value="Periplasmic binding protein-like II"/>
    <property type="match status" value="1"/>
</dbReference>
<dbReference type="Gene3D" id="3.40.190.290">
    <property type="match status" value="1"/>
</dbReference>
<keyword evidence="2" id="KW-0805">Transcription regulation</keyword>
<accession>A0A5E4SE44</accession>
<dbReference type="PANTHER" id="PTHR30537:SF5">
    <property type="entry name" value="HTH-TYPE TRANSCRIPTIONAL ACTIVATOR TTDR-RELATED"/>
    <property type="match status" value="1"/>
</dbReference>
<evidence type="ECO:0000313" key="6">
    <source>
        <dbReference type="EMBL" id="VVD72438.1"/>
    </source>
</evidence>
<evidence type="ECO:0000256" key="1">
    <source>
        <dbReference type="ARBA" id="ARBA00009437"/>
    </source>
</evidence>
<name>A0A5E4SE44_9BURK</name>
<feature type="domain" description="HTH lysR-type" evidence="5">
    <location>
        <begin position="37"/>
        <end position="94"/>
    </location>
</feature>
<evidence type="ECO:0000256" key="4">
    <source>
        <dbReference type="ARBA" id="ARBA00023163"/>
    </source>
</evidence>
<dbReference type="Proteomes" id="UP000343335">
    <property type="component" value="Unassembled WGS sequence"/>
</dbReference>
<protein>
    <submittedName>
        <fullName evidence="6">LysR family transcriptional regulator</fullName>
    </submittedName>
</protein>
<dbReference type="EMBL" id="CABPSA010000001">
    <property type="protein sequence ID" value="VVD72438.1"/>
    <property type="molecule type" value="Genomic_DNA"/>
</dbReference>
<dbReference type="InterPro" id="IPR036388">
    <property type="entry name" value="WH-like_DNA-bd_sf"/>
</dbReference>
<dbReference type="FunFam" id="1.10.10.10:FF:000001">
    <property type="entry name" value="LysR family transcriptional regulator"/>
    <property type="match status" value="1"/>
</dbReference>
<dbReference type="InterPro" id="IPR058163">
    <property type="entry name" value="LysR-type_TF_proteobact-type"/>
</dbReference>
<dbReference type="PANTHER" id="PTHR30537">
    <property type="entry name" value="HTH-TYPE TRANSCRIPTIONAL REGULATOR"/>
    <property type="match status" value="1"/>
</dbReference>
<dbReference type="Pfam" id="PF03466">
    <property type="entry name" value="LysR_substrate"/>
    <property type="match status" value="1"/>
</dbReference>
<evidence type="ECO:0000259" key="5">
    <source>
        <dbReference type="PROSITE" id="PS50931"/>
    </source>
</evidence>
<comment type="similarity">
    <text evidence="1">Belongs to the LysR transcriptional regulatory family.</text>
</comment>
<evidence type="ECO:0000313" key="7">
    <source>
        <dbReference type="Proteomes" id="UP000343335"/>
    </source>
</evidence>
<dbReference type="GO" id="GO:0006351">
    <property type="term" value="P:DNA-templated transcription"/>
    <property type="evidence" value="ECO:0007669"/>
    <property type="project" value="TreeGrafter"/>
</dbReference>
<proteinExistence type="inferred from homology"/>
<dbReference type="PROSITE" id="PS50931">
    <property type="entry name" value="HTH_LYSR"/>
    <property type="match status" value="1"/>
</dbReference>
<evidence type="ECO:0000256" key="2">
    <source>
        <dbReference type="ARBA" id="ARBA00023015"/>
    </source>
</evidence>
<dbReference type="GO" id="GO:0003700">
    <property type="term" value="F:DNA-binding transcription factor activity"/>
    <property type="evidence" value="ECO:0007669"/>
    <property type="project" value="InterPro"/>
</dbReference>
<dbReference type="SUPFAM" id="SSF46785">
    <property type="entry name" value="Winged helix' DNA-binding domain"/>
    <property type="match status" value="1"/>
</dbReference>
<dbReference type="InterPro" id="IPR005119">
    <property type="entry name" value="LysR_subst-bd"/>
</dbReference>
<reference evidence="6 7" key="1">
    <citation type="submission" date="2019-08" db="EMBL/GenBank/DDBJ databases">
        <authorList>
            <person name="Peeters C."/>
        </authorList>
    </citation>
    <scope>NUCLEOTIDE SEQUENCE [LARGE SCALE GENOMIC DNA]</scope>
    <source>
        <strain evidence="6 7">LMG 31010</strain>
    </source>
</reference>
<dbReference type="CDD" id="cd08475">
    <property type="entry name" value="PBP2_CrgA_like_6"/>
    <property type="match status" value="1"/>
</dbReference>
<dbReference type="Gene3D" id="1.10.10.10">
    <property type="entry name" value="Winged helix-like DNA-binding domain superfamily/Winged helix DNA-binding domain"/>
    <property type="match status" value="1"/>
</dbReference>
<dbReference type="InterPro" id="IPR000847">
    <property type="entry name" value="LysR_HTH_N"/>
</dbReference>
<dbReference type="GO" id="GO:0043565">
    <property type="term" value="F:sequence-specific DNA binding"/>
    <property type="evidence" value="ECO:0007669"/>
    <property type="project" value="TreeGrafter"/>
</dbReference>
<dbReference type="AlphaFoldDB" id="A0A5E4SE44"/>
<gene>
    <name evidence="6" type="ORF">PCO31010_00689</name>
</gene>
<keyword evidence="3" id="KW-0238">DNA-binding</keyword>
<evidence type="ECO:0000256" key="3">
    <source>
        <dbReference type="ARBA" id="ARBA00023125"/>
    </source>
</evidence>